<accession>A0A7J0GXU2</accession>
<dbReference type="InterPro" id="IPR040007">
    <property type="entry name" value="Tho2"/>
</dbReference>
<dbReference type="EMBL" id="BJWL01000025">
    <property type="protein sequence ID" value="GFZ15645.1"/>
    <property type="molecule type" value="Genomic_DNA"/>
</dbReference>
<dbReference type="GO" id="GO:0003729">
    <property type="term" value="F:mRNA binding"/>
    <property type="evidence" value="ECO:0007669"/>
    <property type="project" value="TreeGrafter"/>
</dbReference>
<reference evidence="1 2" key="1">
    <citation type="submission" date="2019-07" db="EMBL/GenBank/DDBJ databases">
        <title>De Novo Assembly of kiwifruit Actinidia rufa.</title>
        <authorList>
            <person name="Sugita-Konishi S."/>
            <person name="Sato K."/>
            <person name="Mori E."/>
            <person name="Abe Y."/>
            <person name="Kisaki G."/>
            <person name="Hamano K."/>
            <person name="Suezawa K."/>
            <person name="Otani M."/>
            <person name="Fukuda T."/>
            <person name="Manabe T."/>
            <person name="Gomi K."/>
            <person name="Tabuchi M."/>
            <person name="Akimitsu K."/>
            <person name="Kataoka I."/>
        </authorList>
    </citation>
    <scope>NUCLEOTIDE SEQUENCE [LARGE SCALE GENOMIC DNA]</scope>
    <source>
        <strain evidence="2">cv. Fuchu</strain>
    </source>
</reference>
<gene>
    <name evidence="1" type="ORF">Acr_25g0000540</name>
</gene>
<dbReference type="Proteomes" id="UP000585474">
    <property type="component" value="Unassembled WGS sequence"/>
</dbReference>
<proteinExistence type="predicted"/>
<dbReference type="OrthoDB" id="29024at2759"/>
<comment type="caution">
    <text evidence="1">The sequence shown here is derived from an EMBL/GenBank/DDBJ whole genome shotgun (WGS) entry which is preliminary data.</text>
</comment>
<dbReference type="GO" id="GO:0000445">
    <property type="term" value="C:THO complex part of transcription export complex"/>
    <property type="evidence" value="ECO:0007669"/>
    <property type="project" value="TreeGrafter"/>
</dbReference>
<evidence type="ECO:0000313" key="1">
    <source>
        <dbReference type="EMBL" id="GFZ15645.1"/>
    </source>
</evidence>
<dbReference type="PANTHER" id="PTHR21597:SF0">
    <property type="entry name" value="THO COMPLEX SUBUNIT 2"/>
    <property type="match status" value="1"/>
</dbReference>
<protein>
    <submittedName>
        <fullName evidence="1">Similar to THO2</fullName>
    </submittedName>
</protein>
<name>A0A7J0GXU2_9ERIC</name>
<organism evidence="1 2">
    <name type="scientific">Actinidia rufa</name>
    <dbReference type="NCBI Taxonomy" id="165716"/>
    <lineage>
        <taxon>Eukaryota</taxon>
        <taxon>Viridiplantae</taxon>
        <taxon>Streptophyta</taxon>
        <taxon>Embryophyta</taxon>
        <taxon>Tracheophyta</taxon>
        <taxon>Spermatophyta</taxon>
        <taxon>Magnoliopsida</taxon>
        <taxon>eudicotyledons</taxon>
        <taxon>Gunneridae</taxon>
        <taxon>Pentapetalae</taxon>
        <taxon>asterids</taxon>
        <taxon>Ericales</taxon>
        <taxon>Actinidiaceae</taxon>
        <taxon>Actinidia</taxon>
    </lineage>
</organism>
<dbReference type="PANTHER" id="PTHR21597">
    <property type="entry name" value="THO2 PROTEIN"/>
    <property type="match status" value="1"/>
</dbReference>
<dbReference type="GO" id="GO:0006406">
    <property type="term" value="P:mRNA export from nucleus"/>
    <property type="evidence" value="ECO:0007669"/>
    <property type="project" value="InterPro"/>
</dbReference>
<sequence length="148" mass="16233">MSLPSVECVYVTEECVREWKNGNSIFKAPIPVPVLRFLYELCWTMVRGELPFQKCKAALESVEFLDEVLDEEMGSNFVDVVTQMSQDRVLNGMDLLFYSGGFGPIFSMGIAGPGGVGGGVSWGMIQIMAVQARLEDTFGLQLSSSGFV</sequence>
<dbReference type="AlphaFoldDB" id="A0A7J0GXU2"/>
<evidence type="ECO:0000313" key="2">
    <source>
        <dbReference type="Proteomes" id="UP000585474"/>
    </source>
</evidence>
<dbReference type="GO" id="GO:0006397">
    <property type="term" value="P:mRNA processing"/>
    <property type="evidence" value="ECO:0007669"/>
    <property type="project" value="InterPro"/>
</dbReference>
<keyword evidence="2" id="KW-1185">Reference proteome</keyword>